<feature type="transmembrane region" description="Helical" evidence="9">
    <location>
        <begin position="154"/>
        <end position="179"/>
    </location>
</feature>
<name>A0ABN8PLY3_9CNID</name>
<sequence length="650" mass="75155">SRCKPTIDLTTFELGCLGPALAIIVVLSCLKRRSKLKLEYCHGYPGLLIPVNFLRSFSYSNRFTIAATFGATANSCLSLFFFFHSCRIRLLEFFVKIFSVLVYGILFYPFFACLTTEYKLVGSSFGFLYAAIRFCFDLGIYFQCESYYKGESRNLLYIGFLSFLPTILCLLFITLRFAVLLILEVRRKWFLTINGDQEVILVYELLFLELKFINLVCFNGLLQRAVKTSEMCLAAEPVIKHVKQILTPGLNRDTADAKWYIKLLHSIYKPREDFKFSTQLVSTVVVAAITVFQVRFEFLAAAWVLYGASFNFVMYLFLGMWQAAFVLSAMISAILLLHFMKSHRDHVLQLYRGQRRFAQGVFPSPAKLVVRSLRFSGYQVAYTIYGYISMGILLWLVLFGLVFASKHLKRFLPKEEWEWCVEKAKSLMYAFIMSVVLYLFQLFLVHYVFRDRDFPRIVITVDNRRLFSIMSYFFFFFNILVGLFSGFLRITLGIVLGVVFLARIDRSTLMQGFQRLDRGMWKSLKGETLHAFVAYLGFINLLVAQSHPVMLLFCQLLINRDKVHQPNSESPVGAQSENRDCSKENGDASVYTRERRLPRMSQKAFNRWHVTVTLLRNPCLIKYRKRVGISRATSVSLRSIRTDLSDLVPA</sequence>
<feature type="transmembrane region" description="Helical" evidence="9">
    <location>
        <begin position="123"/>
        <end position="142"/>
    </location>
</feature>
<evidence type="ECO:0000256" key="7">
    <source>
        <dbReference type="ARBA" id="ARBA00023170"/>
    </source>
</evidence>
<comment type="caution">
    <text evidence="10">The sequence shown here is derived from an EMBL/GenBank/DDBJ whole genome shotgun (WGS) entry which is preliminary data.</text>
</comment>
<feature type="transmembrane region" description="Helical" evidence="9">
    <location>
        <begin position="469"/>
        <end position="502"/>
    </location>
</feature>
<feature type="compositionally biased region" description="Basic and acidic residues" evidence="8">
    <location>
        <begin position="577"/>
        <end position="588"/>
    </location>
</feature>
<evidence type="ECO:0000256" key="5">
    <source>
        <dbReference type="ARBA" id="ARBA00022989"/>
    </source>
</evidence>
<keyword evidence="6 9" id="KW-0472">Membrane</keyword>
<accession>A0ABN8PLY3</accession>
<evidence type="ECO:0000256" key="9">
    <source>
        <dbReference type="SAM" id="Phobius"/>
    </source>
</evidence>
<dbReference type="PANTHER" id="PTHR21444">
    <property type="entry name" value="COILED-COIL DOMAIN-CONTAINING PROTEIN 180"/>
    <property type="match status" value="1"/>
</dbReference>
<feature type="transmembrane region" description="Helical" evidence="9">
    <location>
        <begin position="426"/>
        <end position="449"/>
    </location>
</feature>
<protein>
    <recommendedName>
        <fullName evidence="12">Stimulated by retinoic acid gene 6 protein-like</fullName>
    </recommendedName>
</protein>
<dbReference type="EMBL" id="CALNXK010000078">
    <property type="protein sequence ID" value="CAH3146309.1"/>
    <property type="molecule type" value="Genomic_DNA"/>
</dbReference>
<keyword evidence="3" id="KW-1003">Cell membrane</keyword>
<feature type="non-terminal residue" evidence="10">
    <location>
        <position position="1"/>
    </location>
</feature>
<evidence type="ECO:0000313" key="11">
    <source>
        <dbReference type="Proteomes" id="UP001159405"/>
    </source>
</evidence>
<organism evidence="10 11">
    <name type="scientific">Porites lobata</name>
    <dbReference type="NCBI Taxonomy" id="104759"/>
    <lineage>
        <taxon>Eukaryota</taxon>
        <taxon>Metazoa</taxon>
        <taxon>Cnidaria</taxon>
        <taxon>Anthozoa</taxon>
        <taxon>Hexacorallia</taxon>
        <taxon>Scleractinia</taxon>
        <taxon>Fungiina</taxon>
        <taxon>Poritidae</taxon>
        <taxon>Porites</taxon>
    </lineage>
</organism>
<feature type="transmembrane region" description="Helical" evidence="9">
    <location>
        <begin position="312"/>
        <end position="337"/>
    </location>
</feature>
<comment type="subcellular location">
    <subcellularLocation>
        <location evidence="1">Cell membrane</location>
        <topology evidence="1">Multi-pass membrane protein</topology>
    </subcellularLocation>
</comment>
<evidence type="ECO:0000256" key="1">
    <source>
        <dbReference type="ARBA" id="ARBA00004651"/>
    </source>
</evidence>
<dbReference type="InterPro" id="IPR026612">
    <property type="entry name" value="STRA6-like"/>
</dbReference>
<feature type="transmembrane region" description="Helical" evidence="9">
    <location>
        <begin position="199"/>
        <end position="222"/>
    </location>
</feature>
<feature type="transmembrane region" description="Helical" evidence="9">
    <location>
        <begin position="65"/>
        <end position="83"/>
    </location>
</feature>
<evidence type="ECO:0000313" key="10">
    <source>
        <dbReference type="EMBL" id="CAH3146309.1"/>
    </source>
</evidence>
<gene>
    <name evidence="10" type="ORF">PLOB_00044996</name>
</gene>
<keyword evidence="4 9" id="KW-0812">Transmembrane</keyword>
<evidence type="ECO:0000256" key="4">
    <source>
        <dbReference type="ARBA" id="ARBA00022692"/>
    </source>
</evidence>
<feature type="transmembrane region" description="Helical" evidence="9">
    <location>
        <begin position="42"/>
        <end position="59"/>
    </location>
</feature>
<evidence type="ECO:0008006" key="12">
    <source>
        <dbReference type="Google" id="ProtNLM"/>
    </source>
</evidence>
<keyword evidence="7" id="KW-0675">Receptor</keyword>
<feature type="transmembrane region" description="Helical" evidence="9">
    <location>
        <begin position="90"/>
        <end position="111"/>
    </location>
</feature>
<reference evidence="10 11" key="1">
    <citation type="submission" date="2022-05" db="EMBL/GenBank/DDBJ databases">
        <authorList>
            <consortium name="Genoscope - CEA"/>
            <person name="William W."/>
        </authorList>
    </citation>
    <scope>NUCLEOTIDE SEQUENCE [LARGE SCALE GENOMIC DNA]</scope>
</reference>
<evidence type="ECO:0000256" key="2">
    <source>
        <dbReference type="ARBA" id="ARBA00022448"/>
    </source>
</evidence>
<feature type="compositionally biased region" description="Polar residues" evidence="8">
    <location>
        <begin position="565"/>
        <end position="576"/>
    </location>
</feature>
<dbReference type="Proteomes" id="UP001159405">
    <property type="component" value="Unassembled WGS sequence"/>
</dbReference>
<feature type="transmembrane region" description="Helical" evidence="9">
    <location>
        <begin position="532"/>
        <end position="558"/>
    </location>
</feature>
<keyword evidence="5 9" id="KW-1133">Transmembrane helix</keyword>
<feature type="transmembrane region" description="Helical" evidence="9">
    <location>
        <begin position="12"/>
        <end position="30"/>
    </location>
</feature>
<keyword evidence="2" id="KW-0813">Transport</keyword>
<dbReference type="Pfam" id="PF14752">
    <property type="entry name" value="RBP_receptor"/>
    <property type="match status" value="2"/>
</dbReference>
<evidence type="ECO:0000256" key="8">
    <source>
        <dbReference type="SAM" id="MobiDB-lite"/>
    </source>
</evidence>
<evidence type="ECO:0000256" key="3">
    <source>
        <dbReference type="ARBA" id="ARBA00022475"/>
    </source>
</evidence>
<dbReference type="PANTHER" id="PTHR21444:SF15">
    <property type="entry name" value="RECEPTOR FOR RETINOL UPTAKE STRA6"/>
    <property type="match status" value="1"/>
</dbReference>
<keyword evidence="11" id="KW-1185">Reference proteome</keyword>
<evidence type="ECO:0000256" key="6">
    <source>
        <dbReference type="ARBA" id="ARBA00023136"/>
    </source>
</evidence>
<feature type="region of interest" description="Disordered" evidence="8">
    <location>
        <begin position="565"/>
        <end position="588"/>
    </location>
</feature>
<feature type="transmembrane region" description="Helical" evidence="9">
    <location>
        <begin position="384"/>
        <end position="405"/>
    </location>
</feature>
<proteinExistence type="predicted"/>
<feature type="transmembrane region" description="Helical" evidence="9">
    <location>
        <begin position="280"/>
        <end position="306"/>
    </location>
</feature>